<evidence type="ECO:0000256" key="1">
    <source>
        <dbReference type="ARBA" id="ARBA00004173"/>
    </source>
</evidence>
<gene>
    <name evidence="6" type="ORF">D910_05932</name>
    <name evidence="5" type="ORF">YQE_01572</name>
</gene>
<evidence type="ECO:0000313" key="6">
    <source>
        <dbReference type="EMBL" id="ERL88547.1"/>
    </source>
</evidence>
<keyword evidence="4" id="KW-0175">Coiled coil</keyword>
<protein>
    <submittedName>
        <fullName evidence="5">Uncharacterized protein</fullName>
    </submittedName>
</protein>
<reference evidence="5 7" key="1">
    <citation type="journal article" date="2013" name="Genome Biol.">
        <title>Draft genome of the mountain pine beetle, Dendroctonus ponderosae Hopkins, a major forest pest.</title>
        <authorList>
            <person name="Keeling C.I."/>
            <person name="Yuen M.M."/>
            <person name="Liao N.Y."/>
            <person name="Docking T.R."/>
            <person name="Chan S.K."/>
            <person name="Taylor G.A."/>
            <person name="Palmquist D.L."/>
            <person name="Jackman S.D."/>
            <person name="Nguyen A."/>
            <person name="Li M."/>
            <person name="Henderson H."/>
            <person name="Janes J.K."/>
            <person name="Zhao Y."/>
            <person name="Pandoh P."/>
            <person name="Moore R."/>
            <person name="Sperling F.A."/>
            <person name="Huber D.P."/>
            <person name="Birol I."/>
            <person name="Jones S.J."/>
            <person name="Bohlmann J."/>
        </authorList>
    </citation>
    <scope>NUCLEOTIDE SEQUENCE</scope>
</reference>
<evidence type="ECO:0000256" key="2">
    <source>
        <dbReference type="ARBA" id="ARBA00010901"/>
    </source>
</evidence>
<accession>N6UTB4</accession>
<organism evidence="5">
    <name type="scientific">Dendroctonus ponderosae</name>
    <name type="common">Mountain pine beetle</name>
    <dbReference type="NCBI Taxonomy" id="77166"/>
    <lineage>
        <taxon>Eukaryota</taxon>
        <taxon>Metazoa</taxon>
        <taxon>Ecdysozoa</taxon>
        <taxon>Arthropoda</taxon>
        <taxon>Hexapoda</taxon>
        <taxon>Insecta</taxon>
        <taxon>Pterygota</taxon>
        <taxon>Neoptera</taxon>
        <taxon>Endopterygota</taxon>
        <taxon>Coleoptera</taxon>
        <taxon>Polyphaga</taxon>
        <taxon>Cucujiformia</taxon>
        <taxon>Curculionidae</taxon>
        <taxon>Scolytinae</taxon>
        <taxon>Dendroctonus</taxon>
    </lineage>
</organism>
<dbReference type="EMBL" id="KB739995">
    <property type="protein sequence ID" value="ENN81997.1"/>
    <property type="molecule type" value="Genomic_DNA"/>
</dbReference>
<evidence type="ECO:0000313" key="7">
    <source>
        <dbReference type="Proteomes" id="UP000030742"/>
    </source>
</evidence>
<keyword evidence="3" id="KW-0496">Mitochondrion</keyword>
<feature type="coiled-coil region" evidence="4">
    <location>
        <begin position="61"/>
        <end position="107"/>
    </location>
</feature>
<dbReference type="GO" id="GO:0042030">
    <property type="term" value="F:ATPase inhibitor activity"/>
    <property type="evidence" value="ECO:0007669"/>
    <property type="project" value="InterPro"/>
</dbReference>
<dbReference type="Proteomes" id="UP000030742">
    <property type="component" value="Unassembled WGS sequence"/>
</dbReference>
<feature type="non-terminal residue" evidence="5">
    <location>
        <position position="1"/>
    </location>
</feature>
<sequence length="108" mass="12706">MSKISKFIVEPSSSFAVWKTSKILNSPSYIKFLGRNSTAYHLDEEDAFKKRGTAFESEYIRKVTAEQIKELKKKINQERQHLIKRALEKEKQLLEETLEKLDKSDKKQ</sequence>
<dbReference type="Pfam" id="PF04568">
    <property type="entry name" value="IATP"/>
    <property type="match status" value="1"/>
</dbReference>
<comment type="subcellular location">
    <subcellularLocation>
        <location evidence="1">Mitochondrion</location>
    </subcellularLocation>
</comment>
<dbReference type="GO" id="GO:0005739">
    <property type="term" value="C:mitochondrion"/>
    <property type="evidence" value="ECO:0007669"/>
    <property type="project" value="UniProtKB-SubCell"/>
</dbReference>
<comment type="similarity">
    <text evidence="2">Belongs to the ATPase inhibitor family.</text>
</comment>
<dbReference type="InterPro" id="IPR007648">
    <property type="entry name" value="ATPase_inhibitor_mt"/>
</dbReference>
<dbReference type="EMBL" id="KB632071">
    <property type="protein sequence ID" value="ERL88547.1"/>
    <property type="molecule type" value="Genomic_DNA"/>
</dbReference>
<proteinExistence type="inferred from homology"/>
<dbReference type="Gene3D" id="1.20.5.500">
    <property type="entry name" value="Single helix bin"/>
    <property type="match status" value="1"/>
</dbReference>
<name>N6UTB4_DENPD</name>
<evidence type="ECO:0000313" key="5">
    <source>
        <dbReference type="EMBL" id="ENN81997.1"/>
    </source>
</evidence>
<dbReference type="HOGENOM" id="CLU_2199607_0_0_1"/>
<evidence type="ECO:0000256" key="4">
    <source>
        <dbReference type="SAM" id="Coils"/>
    </source>
</evidence>
<evidence type="ECO:0000256" key="3">
    <source>
        <dbReference type="ARBA" id="ARBA00023128"/>
    </source>
</evidence>
<dbReference type="AlphaFoldDB" id="N6UTB4"/>